<evidence type="ECO:0000313" key="1">
    <source>
        <dbReference type="EMBL" id="CAG6650415.1"/>
    </source>
</evidence>
<proteinExistence type="predicted"/>
<name>A0A8D8RIP5_9HEMI</name>
<dbReference type="EMBL" id="HBUF01162190">
    <property type="protein sequence ID" value="CAG6650415.1"/>
    <property type="molecule type" value="Transcribed_RNA"/>
</dbReference>
<reference evidence="1" key="1">
    <citation type="submission" date="2021-05" db="EMBL/GenBank/DDBJ databases">
        <authorList>
            <person name="Alioto T."/>
            <person name="Alioto T."/>
            <person name="Gomez Garrido J."/>
        </authorList>
    </citation>
    <scope>NUCLEOTIDE SEQUENCE</scope>
</reference>
<protein>
    <submittedName>
        <fullName evidence="1">Uncharacterized protein</fullName>
    </submittedName>
</protein>
<sequence>MRLHSTLLLKLTTFKRTPTRGVKNRLTIVNVELILLSLHTTQTMYNPGQLLVLIVKPVVLNLQQRQRPRTVANATISCPVCRLPMHRDFPPNRRTSVRPVSSVLILPTPGWVLRSSPVLLCGFRLHPPTTRAL</sequence>
<organism evidence="1">
    <name type="scientific">Cacopsylla melanoneura</name>
    <dbReference type="NCBI Taxonomy" id="428564"/>
    <lineage>
        <taxon>Eukaryota</taxon>
        <taxon>Metazoa</taxon>
        <taxon>Ecdysozoa</taxon>
        <taxon>Arthropoda</taxon>
        <taxon>Hexapoda</taxon>
        <taxon>Insecta</taxon>
        <taxon>Pterygota</taxon>
        <taxon>Neoptera</taxon>
        <taxon>Paraneoptera</taxon>
        <taxon>Hemiptera</taxon>
        <taxon>Sternorrhyncha</taxon>
        <taxon>Psylloidea</taxon>
        <taxon>Psyllidae</taxon>
        <taxon>Psyllinae</taxon>
        <taxon>Cacopsylla</taxon>
    </lineage>
</organism>
<dbReference type="AlphaFoldDB" id="A0A8D8RIP5"/>
<accession>A0A8D8RIP5</accession>